<feature type="domain" description="Replication gene A protein-like" evidence="7">
    <location>
        <begin position="142"/>
        <end position="458"/>
    </location>
</feature>
<dbReference type="Proteomes" id="UP001187868">
    <property type="component" value="Unassembled WGS sequence"/>
</dbReference>
<evidence type="ECO:0000256" key="6">
    <source>
        <dbReference type="ARBA" id="ARBA00022801"/>
    </source>
</evidence>
<protein>
    <submittedName>
        <fullName evidence="8">Replication endonuclease</fullName>
    </submittedName>
</protein>
<gene>
    <name evidence="8" type="ORF">RUJ08_09425</name>
</gene>
<keyword evidence="3" id="KW-0235">DNA replication</keyword>
<proteinExistence type="inferred from homology"/>
<dbReference type="Pfam" id="PF05840">
    <property type="entry name" value="Phage_GPA"/>
    <property type="match status" value="1"/>
</dbReference>
<reference evidence="8 9" key="1">
    <citation type="submission" date="2023-10" db="EMBL/GenBank/DDBJ databases">
        <title>Clonality and diversity in the soft rot Dickeya solani phytopathogen.</title>
        <authorList>
            <person name="Pedron J."/>
            <person name="Van Gijisegem F."/>
            <person name="Portier P."/>
            <person name="Taghouti G."/>
        </authorList>
    </citation>
    <scope>NUCLEOTIDE SEQUENCE [LARGE SCALE GENOMIC DNA]</scope>
    <source>
        <strain evidence="8 9">FVG2-MFV017-A9</strain>
    </source>
</reference>
<evidence type="ECO:0000313" key="8">
    <source>
        <dbReference type="EMBL" id="MDV7042351.1"/>
    </source>
</evidence>
<keyword evidence="6" id="KW-0378">Hydrolase</keyword>
<keyword evidence="4" id="KW-0540">Nuclease</keyword>
<evidence type="ECO:0000256" key="2">
    <source>
        <dbReference type="ARBA" id="ARBA00009260"/>
    </source>
</evidence>
<accession>A0ABU4EE98</accession>
<comment type="similarity">
    <text evidence="2">Belongs to the phage GPA family.</text>
</comment>
<dbReference type="RefSeq" id="WP_057084973.1">
    <property type="nucleotide sequence ID" value="NZ_CP104920.1"/>
</dbReference>
<evidence type="ECO:0000256" key="5">
    <source>
        <dbReference type="ARBA" id="ARBA00022759"/>
    </source>
</evidence>
<dbReference type="GO" id="GO:0004519">
    <property type="term" value="F:endonuclease activity"/>
    <property type="evidence" value="ECO:0007669"/>
    <property type="project" value="UniProtKB-KW"/>
</dbReference>
<sequence length="765" mass="86777">MSESAQEWAYSWNKPLTAIGTAAAEPPAAVNYNNHLAPEDRRKVLLFEMAQRDEKPNRVKALRRRLAALPHYVRRYYVQRVTEIEQKQGIRRANSYLINSFDRYVLPRLDAVSDRYRLGIVPGLLMPFRDDFHRLPYAGRRDLKRLAARLTDCFTAEFQRESDHHLAASGDVEFSILYAYGRVAWLVSHLNMEAPGWFDYCQCRLTADAALRAMARLESPGWWLRRLVRTHDQWREHLMIAAGYVHKKAAPYISEPALKEWHAQKKANREFLKSRELEDQDTGERSSLIDKVMGSVANPAIRRAELMTRMRGFEDIAVRDGLAGEFYTLTAPSSYHAMHSDGKRNQRYNGSDPRDTQRYLCRVWSRVRAKWKRKGIRVYGFRVAEPHHDETPHWHLLLFMRPEHVELARAIFRDYALREDGTEPGADKVRFTAKPIDHTKGSATGYIAKYISKNIDGYALDDELDDETGQPLKDSARRVSAWASRWRIRQFQQLGGAPVTTYRELRRLQGRDLWLHPVIAPAHLAADTGDWAGYTDAQGGPLVERRYLRVCLHYDITENGNDYGDDVSRISGVYAPVSGAESVIFTRTTTYKIVPKVSDDADLALDLQGAPRPLGVLSITVRDGHPEAGGAAGNGPVAPRSIDGDDCASCGTVMDFDRLSREERRDLLDRLITSSGKRCRRGGDDAYAPTDDFVNRIRDSARSVGWDASTGEAARLSAGHSIGFRGRQYYARGDGELYSGPESVPVDKAELIRRVAALRELSRES</sequence>
<evidence type="ECO:0000256" key="4">
    <source>
        <dbReference type="ARBA" id="ARBA00022722"/>
    </source>
</evidence>
<keyword evidence="5 8" id="KW-0255">Endonuclease</keyword>
<name>A0ABU4EE98_9GAMM</name>
<dbReference type="EMBL" id="JAWLLM010000009">
    <property type="protein sequence ID" value="MDV7042351.1"/>
    <property type="molecule type" value="Genomic_DNA"/>
</dbReference>
<evidence type="ECO:0000313" key="9">
    <source>
        <dbReference type="Proteomes" id="UP001187868"/>
    </source>
</evidence>
<dbReference type="InterPro" id="IPR008766">
    <property type="entry name" value="Replication_gene_A-like"/>
</dbReference>
<organism evidence="8 9">
    <name type="scientific">Dickeya solani</name>
    <dbReference type="NCBI Taxonomy" id="1089444"/>
    <lineage>
        <taxon>Bacteria</taxon>
        <taxon>Pseudomonadati</taxon>
        <taxon>Pseudomonadota</taxon>
        <taxon>Gammaproteobacteria</taxon>
        <taxon>Enterobacterales</taxon>
        <taxon>Pectobacteriaceae</taxon>
        <taxon>Dickeya</taxon>
    </lineage>
</organism>
<evidence type="ECO:0000259" key="7">
    <source>
        <dbReference type="Pfam" id="PF05840"/>
    </source>
</evidence>
<comment type="caution">
    <text evidence="8">The sequence shown here is derived from an EMBL/GenBank/DDBJ whole genome shotgun (WGS) entry which is preliminary data.</text>
</comment>
<keyword evidence="9" id="KW-1185">Reference proteome</keyword>
<evidence type="ECO:0000256" key="3">
    <source>
        <dbReference type="ARBA" id="ARBA00022705"/>
    </source>
</evidence>
<evidence type="ECO:0000256" key="1">
    <source>
        <dbReference type="ARBA" id="ARBA00003293"/>
    </source>
</evidence>
<comment type="function">
    <text evidence="1">Possible endonuclease which induces a single-strand cut and initiates DNA replication.</text>
</comment>